<reference evidence="13" key="1">
    <citation type="submission" date="2019-03" db="EMBL/GenBank/DDBJ databases">
        <title>Afifella sp. nov., isolated from activated sludge.</title>
        <authorList>
            <person name="Li Q."/>
            <person name="Liu Y."/>
        </authorList>
    </citation>
    <scope>NUCLEOTIDE SEQUENCE</scope>
    <source>
        <strain evidence="13">L72</strain>
    </source>
</reference>
<comment type="catalytic activity">
    <reaction evidence="11">
        <text>2-C-methyl-D-erythritol 4-phosphate + CTP + H(+) = 4-CDP-2-C-methyl-D-erythritol + diphosphate</text>
        <dbReference type="Rhea" id="RHEA:13429"/>
        <dbReference type="ChEBI" id="CHEBI:15378"/>
        <dbReference type="ChEBI" id="CHEBI:33019"/>
        <dbReference type="ChEBI" id="CHEBI:37563"/>
        <dbReference type="ChEBI" id="CHEBI:57823"/>
        <dbReference type="ChEBI" id="CHEBI:58262"/>
        <dbReference type="EC" id="2.7.7.60"/>
    </reaction>
</comment>
<comment type="similarity">
    <text evidence="11">In the N-terminal section; belongs to the IspD/TarI cytidylyltransferase family. IspD subfamily.</text>
</comment>
<sequence length="401" mass="42218">MPSPDRESDVVALVVAAGRGLRSGQPVPKQYAQLAGTTVLRRTLQALSATGRFSRIAVVIHPDDRLVYEEAASGLPGMTPPVEGGPTRQDSVRLGLEALASDPPGLVFIHDAARPLVSAALVARILNAAGPSHGVVPALPVSETLKRVHSNTIAEDVAREGIWAVQTPQAFPFGAILEAHREAQAFGRSNLTDDAAVADLAGLPTHVVAGDRLNIKLTTPADFRMAELLLERLMETRIGHGYDVHAFAVGSAVTLCGISISHEAKLHGHSDADVGLHALTDAVLGAVAEGDIGDHFPPSDPRWKDAPSAQFLAFAVERVRSRGARLVNLDLTIVCEAPKIAPHRAAMRQRVAEIAGLCTDRVSVKATTSERLGFTGRREGIAAFATATVQVPAGEPPEVPA</sequence>
<comment type="function">
    <text evidence="11">Bifunctional enzyme that catalyzes the formation of 4-diphosphocytidyl-2-C-methyl-D-erythritol from CTP and 2-C-methyl-D-erythritol 4-phosphate (MEP) (IspD), and catalyzes the conversion of 4-diphosphocytidyl-2-C-methyl-D-erythritol 2-phosphate (CDP-ME2P) to 2-C-methyl-D-erythritol 2,4-cyclodiphosphate (ME-CPP) with a corresponding release of cytidine 5-monophosphate (CMP) (IspF).</text>
</comment>
<evidence type="ECO:0000256" key="10">
    <source>
        <dbReference type="ARBA" id="ARBA00023268"/>
    </source>
</evidence>
<dbReference type="InterPro" id="IPR026596">
    <property type="entry name" value="IspD/F"/>
</dbReference>
<evidence type="ECO:0000256" key="8">
    <source>
        <dbReference type="ARBA" id="ARBA00023229"/>
    </source>
</evidence>
<feature type="binding site" evidence="11">
    <location>
        <position position="245"/>
    </location>
    <ligand>
        <name>a divalent metal cation</name>
        <dbReference type="ChEBI" id="CHEBI:60240"/>
    </ligand>
</feature>
<dbReference type="InterPro" id="IPR020555">
    <property type="entry name" value="MECDP_synthase_CS"/>
</dbReference>
<feature type="binding site" evidence="11">
    <location>
        <begin position="291"/>
        <end position="293"/>
    </location>
    <ligand>
        <name>4-CDP-2-C-methyl-D-erythritol 2-phosphate</name>
        <dbReference type="ChEBI" id="CHEBI:57919"/>
    </ligand>
</feature>
<proteinExistence type="inferred from homology"/>
<dbReference type="Pfam" id="PF02542">
    <property type="entry name" value="YgbB"/>
    <property type="match status" value="1"/>
</dbReference>
<feature type="binding site" evidence="11">
    <location>
        <position position="277"/>
    </location>
    <ligand>
        <name>a divalent metal cation</name>
        <dbReference type="ChEBI" id="CHEBI:60240"/>
    </ligand>
</feature>
<dbReference type="FunFam" id="3.90.550.10:FF:000003">
    <property type="entry name" value="2-C-methyl-D-erythritol 4-phosphate cytidylyltransferase"/>
    <property type="match status" value="1"/>
</dbReference>
<feature type="region of interest" description="2-C-methyl-D-erythritol 4-phosphate cytidylyltransferase" evidence="11">
    <location>
        <begin position="1"/>
        <end position="236"/>
    </location>
</feature>
<keyword evidence="14" id="KW-1185">Reference proteome</keyword>
<feature type="region of interest" description="2-C-methyl-D-erythritol 2,4-cyclodiphosphate synthase" evidence="11">
    <location>
        <begin position="237"/>
        <end position="401"/>
    </location>
</feature>
<comment type="similarity">
    <text evidence="11">In the C-terminal section; belongs to the IspF family.</text>
</comment>
<keyword evidence="7 11" id="KW-0479">Metal-binding</keyword>
<feature type="binding site" evidence="11">
    <location>
        <position position="377"/>
    </location>
    <ligand>
        <name>4-CDP-2-C-methyl-D-erythritol 2-phosphate</name>
        <dbReference type="ChEBI" id="CHEBI:57919"/>
    </ligand>
</feature>
<organism evidence="13 14">
    <name type="scientific">Propylenella binzhouense</name>
    <dbReference type="NCBI Taxonomy" id="2555902"/>
    <lineage>
        <taxon>Bacteria</taxon>
        <taxon>Pseudomonadati</taxon>
        <taxon>Pseudomonadota</taxon>
        <taxon>Alphaproteobacteria</taxon>
        <taxon>Hyphomicrobiales</taxon>
        <taxon>Propylenellaceae</taxon>
        <taxon>Propylenella</taxon>
    </lineage>
</organism>
<dbReference type="GO" id="GO:0019288">
    <property type="term" value="P:isopentenyl diphosphate biosynthetic process, methylerythritol 4-phosphate pathway"/>
    <property type="evidence" value="ECO:0007669"/>
    <property type="project" value="UniProtKB-UniRule"/>
</dbReference>
<dbReference type="GO" id="GO:0046872">
    <property type="term" value="F:metal ion binding"/>
    <property type="evidence" value="ECO:0007669"/>
    <property type="project" value="UniProtKB-KW"/>
</dbReference>
<dbReference type="PANTHER" id="PTHR43181">
    <property type="entry name" value="2-C-METHYL-D-ERYTHRITOL 2,4-CYCLODIPHOSPHATE SYNTHASE, CHLOROPLASTIC"/>
    <property type="match status" value="1"/>
</dbReference>
<dbReference type="RefSeq" id="WP_161139568.1">
    <property type="nucleotide sequence ID" value="NZ_SPKJ01000011.1"/>
</dbReference>
<feature type="site" description="Positions MEP for the nucleophilic attack" evidence="11">
    <location>
        <position position="159"/>
    </location>
</feature>
<keyword evidence="9 11" id="KW-0456">Lyase</keyword>
<comment type="caution">
    <text evidence="13">The sequence shown here is derived from an EMBL/GenBank/DDBJ whole genome shotgun (WGS) entry which is preliminary data.</text>
</comment>
<keyword evidence="8 11" id="KW-0414">Isoprene biosynthesis</keyword>
<dbReference type="InterPro" id="IPR034683">
    <property type="entry name" value="IspD/TarI"/>
</dbReference>
<name>A0A964T2L5_9HYPH</name>
<dbReference type="GO" id="GO:0050518">
    <property type="term" value="F:2-C-methyl-D-erythritol 4-phosphate cytidylyltransferase activity"/>
    <property type="evidence" value="ECO:0007669"/>
    <property type="project" value="UniProtKB-UniRule"/>
</dbReference>
<feature type="site" description="Positions MEP for the nucleophilic attack" evidence="11">
    <location>
        <position position="216"/>
    </location>
</feature>
<evidence type="ECO:0000256" key="11">
    <source>
        <dbReference type="HAMAP-Rule" id="MF_01520"/>
    </source>
</evidence>
<dbReference type="GO" id="GO:0008685">
    <property type="term" value="F:2-C-methyl-D-erythritol 2,4-cyclodiphosphate synthase activity"/>
    <property type="evidence" value="ECO:0007669"/>
    <property type="project" value="UniProtKB-UniRule"/>
</dbReference>
<feature type="site" description="Transition state stabilizer" evidence="11">
    <location>
        <position position="269"/>
    </location>
</feature>
<feature type="binding site" evidence="11">
    <location>
        <begin position="367"/>
        <end position="370"/>
    </location>
    <ligand>
        <name>4-CDP-2-C-methyl-D-erythritol 2-phosphate</name>
        <dbReference type="ChEBI" id="CHEBI:57919"/>
    </ligand>
</feature>
<gene>
    <name evidence="11" type="primary">ispDF</name>
    <name evidence="13" type="ORF">E4O86_05780</name>
</gene>
<dbReference type="SUPFAM" id="SSF69765">
    <property type="entry name" value="IpsF-like"/>
    <property type="match status" value="1"/>
</dbReference>
<dbReference type="EC" id="2.7.7.60" evidence="11"/>
<comment type="pathway">
    <text evidence="3 11">Isoprenoid biosynthesis; isopentenyl diphosphate biosynthesis via DXP pathway; isopentenyl diphosphate from 1-deoxy-D-xylulose 5-phosphate: step 4/6.</text>
</comment>
<dbReference type="Proteomes" id="UP000773614">
    <property type="component" value="Unassembled WGS sequence"/>
</dbReference>
<dbReference type="CDD" id="cd00554">
    <property type="entry name" value="MECDP_synthase"/>
    <property type="match status" value="1"/>
</dbReference>
<dbReference type="InterPro" id="IPR003526">
    <property type="entry name" value="MECDP_synthase"/>
</dbReference>
<comment type="caution">
    <text evidence="11">Lacks conserved residue(s) required for the propagation of feature annotation.</text>
</comment>
<feature type="site" description="Transition state stabilizer" evidence="11">
    <location>
        <position position="29"/>
    </location>
</feature>
<dbReference type="InterPro" id="IPR036571">
    <property type="entry name" value="MECDP_synthase_sf"/>
</dbReference>
<dbReference type="NCBIfam" id="NF006899">
    <property type="entry name" value="PRK09382.1"/>
    <property type="match status" value="1"/>
</dbReference>
<dbReference type="PANTHER" id="PTHR43181:SF1">
    <property type="entry name" value="2-C-METHYL-D-ERYTHRITOL 2,4-CYCLODIPHOSPHATE SYNTHASE, CHLOROPLASTIC"/>
    <property type="match status" value="1"/>
</dbReference>
<evidence type="ECO:0000256" key="7">
    <source>
        <dbReference type="ARBA" id="ARBA00022723"/>
    </source>
</evidence>
<dbReference type="InterPro" id="IPR029044">
    <property type="entry name" value="Nucleotide-diphossugar_trans"/>
</dbReference>
<keyword evidence="6 11" id="KW-0548">Nucleotidyltransferase</keyword>
<dbReference type="Pfam" id="PF01128">
    <property type="entry name" value="IspD"/>
    <property type="match status" value="1"/>
</dbReference>
<protein>
    <recommendedName>
        <fullName evidence="11">Bifunctional enzyme IspD/IspF</fullName>
    </recommendedName>
    <domain>
        <recommendedName>
            <fullName evidence="11">2-C-methyl-D-erythritol 4-phosphate cytidylyltransferase</fullName>
            <ecNumber evidence="11">2.7.7.60</ecNumber>
        </recommendedName>
        <alternativeName>
            <fullName evidence="11">4-diphosphocytidyl-2C-methyl-D-erythritol synthase</fullName>
        </alternativeName>
        <alternativeName>
            <fullName evidence="11">MEP cytidylyltransferase</fullName>
            <shortName evidence="11">MCT</shortName>
        </alternativeName>
    </domain>
    <domain>
        <recommendedName>
            <fullName evidence="11">2-C-methyl-D-erythritol 2,4-cyclodiphosphate synthase</fullName>
            <shortName evidence="11">MECDP-synthase</shortName>
            <shortName evidence="11">MECPP-synthase</shortName>
            <shortName evidence="11">MECPS</shortName>
            <ecNumber evidence="11">4.6.1.12</ecNumber>
        </recommendedName>
    </domain>
</protein>
<feature type="site" description="Transition state stabilizer" evidence="11">
    <location>
        <position position="22"/>
    </location>
</feature>
<evidence type="ECO:0000313" key="14">
    <source>
        <dbReference type="Proteomes" id="UP000773614"/>
    </source>
</evidence>
<evidence type="ECO:0000256" key="3">
    <source>
        <dbReference type="ARBA" id="ARBA00004709"/>
    </source>
</evidence>
<dbReference type="AlphaFoldDB" id="A0A964T2L5"/>
<dbReference type="Gene3D" id="3.30.1330.50">
    <property type="entry name" value="2-C-methyl-D-erythritol 2,4-cyclodiphosphate synthase"/>
    <property type="match status" value="1"/>
</dbReference>
<evidence type="ECO:0000256" key="9">
    <source>
        <dbReference type="ARBA" id="ARBA00023239"/>
    </source>
</evidence>
<evidence type="ECO:0000256" key="2">
    <source>
        <dbReference type="ARBA" id="ARBA00001968"/>
    </source>
</evidence>
<evidence type="ECO:0000313" key="13">
    <source>
        <dbReference type="EMBL" id="MYZ47220.1"/>
    </source>
</evidence>
<dbReference type="HAMAP" id="MF_00108">
    <property type="entry name" value="IspD"/>
    <property type="match status" value="1"/>
</dbReference>
<dbReference type="OrthoDB" id="9804336at2"/>
<dbReference type="CDD" id="cd02516">
    <property type="entry name" value="CDP-ME_synthetase"/>
    <property type="match status" value="1"/>
</dbReference>
<dbReference type="HAMAP" id="MF_00107">
    <property type="entry name" value="IspF"/>
    <property type="match status" value="1"/>
</dbReference>
<evidence type="ECO:0000256" key="1">
    <source>
        <dbReference type="ARBA" id="ARBA00000200"/>
    </source>
</evidence>
<comment type="similarity">
    <text evidence="4">Belongs to the IspF family.</text>
</comment>
<comment type="cofactor">
    <cofactor evidence="2 11">
        <name>a divalent metal cation</name>
        <dbReference type="ChEBI" id="CHEBI:60240"/>
    </cofactor>
</comment>
<comment type="catalytic activity">
    <reaction evidence="1 11">
        <text>4-CDP-2-C-methyl-D-erythritol 2-phosphate = 2-C-methyl-D-erythritol 2,4-cyclic diphosphate + CMP</text>
        <dbReference type="Rhea" id="RHEA:23864"/>
        <dbReference type="ChEBI" id="CHEBI:57919"/>
        <dbReference type="ChEBI" id="CHEBI:58483"/>
        <dbReference type="ChEBI" id="CHEBI:60377"/>
        <dbReference type="EC" id="4.6.1.12"/>
    </reaction>
</comment>
<evidence type="ECO:0000256" key="6">
    <source>
        <dbReference type="ARBA" id="ARBA00022695"/>
    </source>
</evidence>
<dbReference type="EMBL" id="SPKJ01000011">
    <property type="protein sequence ID" value="MYZ47220.1"/>
    <property type="molecule type" value="Genomic_DNA"/>
</dbReference>
<keyword evidence="5 11" id="KW-0808">Transferase</keyword>
<feature type="binding site" evidence="11">
    <location>
        <begin position="243"/>
        <end position="245"/>
    </location>
    <ligand>
        <name>4-CDP-2-C-methyl-D-erythritol 2-phosphate</name>
        <dbReference type="ChEBI" id="CHEBI:57919"/>
    </ligand>
</feature>
<feature type="domain" description="2-C-methyl-D-erythritol 2,4-cyclodiphosphate synthase" evidence="12">
    <location>
        <begin position="237"/>
        <end position="389"/>
    </location>
</feature>
<dbReference type="InterPro" id="IPR001228">
    <property type="entry name" value="IspD"/>
</dbReference>
<accession>A0A964T2L5</accession>
<dbReference type="SUPFAM" id="SSF53448">
    <property type="entry name" value="Nucleotide-diphospho-sugar transferases"/>
    <property type="match status" value="1"/>
</dbReference>
<dbReference type="PROSITE" id="PS01350">
    <property type="entry name" value="ISPF"/>
    <property type="match status" value="1"/>
</dbReference>
<evidence type="ECO:0000259" key="12">
    <source>
        <dbReference type="Pfam" id="PF02542"/>
    </source>
</evidence>
<evidence type="ECO:0000256" key="5">
    <source>
        <dbReference type="ARBA" id="ARBA00022679"/>
    </source>
</evidence>
<feature type="binding site" evidence="11">
    <location>
        <begin position="269"/>
        <end position="270"/>
    </location>
    <ligand>
        <name>4-CDP-2-C-methyl-D-erythritol 2-phosphate</name>
        <dbReference type="ChEBI" id="CHEBI:57919"/>
    </ligand>
</feature>
<dbReference type="Gene3D" id="3.90.550.10">
    <property type="entry name" value="Spore Coat Polysaccharide Biosynthesis Protein SpsA, Chain A"/>
    <property type="match status" value="1"/>
</dbReference>
<comment type="pathway">
    <text evidence="11">Isoprenoid biosynthesis; isopentenyl diphosphate biosynthesis via DXP pathway; isopentenyl diphosphate from 1-deoxy-D-xylulose 5-phosphate: step 2/6.</text>
</comment>
<evidence type="ECO:0000256" key="4">
    <source>
        <dbReference type="ARBA" id="ARBA00008480"/>
    </source>
</evidence>
<dbReference type="NCBIfam" id="TIGR00453">
    <property type="entry name" value="ispD"/>
    <property type="match status" value="1"/>
</dbReference>
<dbReference type="NCBIfam" id="TIGR00151">
    <property type="entry name" value="ispF"/>
    <property type="match status" value="1"/>
</dbReference>
<feature type="binding site" evidence="11">
    <location>
        <position position="374"/>
    </location>
    <ligand>
        <name>4-CDP-2-C-methyl-D-erythritol 2-phosphate</name>
        <dbReference type="ChEBI" id="CHEBI:57919"/>
    </ligand>
</feature>
<keyword evidence="10 11" id="KW-0511">Multifunctional enzyme</keyword>
<dbReference type="HAMAP" id="MF_01520">
    <property type="entry name" value="IspDF"/>
    <property type="match status" value="1"/>
</dbReference>
<feature type="binding site" evidence="11">
    <location>
        <position position="243"/>
    </location>
    <ligand>
        <name>a divalent metal cation</name>
        <dbReference type="ChEBI" id="CHEBI:60240"/>
    </ligand>
</feature>
<dbReference type="GO" id="GO:0016114">
    <property type="term" value="P:terpenoid biosynthetic process"/>
    <property type="evidence" value="ECO:0007669"/>
    <property type="project" value="InterPro"/>
</dbReference>
<dbReference type="EC" id="4.6.1.12" evidence="11"/>
<feature type="site" description="Transition state stabilizer" evidence="11">
    <location>
        <position position="368"/>
    </location>
</feature>